<accession>A0A1X7C4Z1</accession>
<dbReference type="InterPro" id="IPR009679">
    <property type="entry name" value="Phage_186_CII-like"/>
</dbReference>
<organism evidence="1 2">
    <name type="scientific">Desulfovibrio gilichinskyi</name>
    <dbReference type="NCBI Taxonomy" id="1519643"/>
    <lineage>
        <taxon>Bacteria</taxon>
        <taxon>Pseudomonadati</taxon>
        <taxon>Thermodesulfobacteriota</taxon>
        <taxon>Desulfovibrionia</taxon>
        <taxon>Desulfovibrionales</taxon>
        <taxon>Desulfovibrionaceae</taxon>
        <taxon>Desulfovibrio</taxon>
    </lineage>
</organism>
<dbReference type="Pfam" id="PF06892">
    <property type="entry name" value="Phage_CP76"/>
    <property type="match status" value="1"/>
</dbReference>
<keyword evidence="2" id="KW-1185">Reference proteome</keyword>
<dbReference type="GO" id="GO:0003677">
    <property type="term" value="F:DNA binding"/>
    <property type="evidence" value="ECO:0007669"/>
    <property type="project" value="InterPro"/>
</dbReference>
<gene>
    <name evidence="1" type="ORF">SAMN06295933_0357</name>
</gene>
<sequence>MPESITKMTQDIVLEGNSPAKEVAKKIGKPYSTLLREINPFDNNAKLGARTLLDILKVTNDVKLLEQIANSVGYTIKPRGEQTA</sequence>
<dbReference type="OrthoDB" id="5454199at2"/>
<dbReference type="STRING" id="1519643.SAMN06295933_0357"/>
<dbReference type="AlphaFoldDB" id="A0A1X7C4Z1"/>
<evidence type="ECO:0000313" key="2">
    <source>
        <dbReference type="Proteomes" id="UP000192906"/>
    </source>
</evidence>
<name>A0A1X7C4Z1_9BACT</name>
<dbReference type="Proteomes" id="UP000192906">
    <property type="component" value="Unassembled WGS sequence"/>
</dbReference>
<evidence type="ECO:0008006" key="3">
    <source>
        <dbReference type="Google" id="ProtNLM"/>
    </source>
</evidence>
<evidence type="ECO:0000313" key="1">
    <source>
        <dbReference type="EMBL" id="SME90094.1"/>
    </source>
</evidence>
<dbReference type="RefSeq" id="WP_085097423.1">
    <property type="nucleotide sequence ID" value="NZ_FWZU01000001.1"/>
</dbReference>
<reference evidence="2" key="1">
    <citation type="submission" date="2017-04" db="EMBL/GenBank/DDBJ databases">
        <authorList>
            <person name="Varghese N."/>
            <person name="Submissions S."/>
        </authorList>
    </citation>
    <scope>NUCLEOTIDE SEQUENCE [LARGE SCALE GENOMIC DNA]</scope>
    <source>
        <strain evidence="2">K3S</strain>
    </source>
</reference>
<proteinExistence type="predicted"/>
<dbReference type="EMBL" id="FWZU01000001">
    <property type="protein sequence ID" value="SME90094.1"/>
    <property type="molecule type" value="Genomic_DNA"/>
</dbReference>
<protein>
    <recommendedName>
        <fullName evidence="3">Amino acid-binding protein</fullName>
    </recommendedName>
</protein>